<keyword evidence="1" id="KW-0812">Transmembrane</keyword>
<dbReference type="PATRIC" id="fig|1160705.3.peg.2082"/>
<feature type="transmembrane region" description="Helical" evidence="1">
    <location>
        <begin position="41"/>
        <end position="61"/>
    </location>
</feature>
<name>L8PKE2_STRVR</name>
<dbReference type="Proteomes" id="UP000011205">
    <property type="component" value="Unassembled WGS sequence"/>
</dbReference>
<keyword evidence="1" id="KW-0472">Membrane</keyword>
<sequence length="116" mass="11953">MGGQARSSGVGADELRAQFQAQDRQGFAEDSRREARRARGVYAVLAGLVAVICLVLTAVRLVGGDVVGAWVALYAVGAALSGWGFVLARVGRTRWAMAVTCIGGALAGIGDSAAFR</sequence>
<reference evidence="2 3" key="1">
    <citation type="journal article" date="2013" name="Genome Announc.">
        <title>Draft Genome Sequence of Streptomyces viridochromogenes Strain Tu57, Producer of Avilamycin.</title>
        <authorList>
            <person name="Gruning B.A."/>
            <person name="Erxleben A."/>
            <person name="Hahnlein A."/>
            <person name="Gunther S."/>
        </authorList>
    </citation>
    <scope>NUCLEOTIDE SEQUENCE [LARGE SCALE GENOMIC DNA]</scope>
    <source>
        <strain evidence="2 3">Tue57</strain>
    </source>
</reference>
<comment type="caution">
    <text evidence="2">The sequence shown here is derived from an EMBL/GenBank/DDBJ whole genome shotgun (WGS) entry which is preliminary data.</text>
</comment>
<organism evidence="2 3">
    <name type="scientific">Streptomyces viridochromogenes Tue57</name>
    <dbReference type="NCBI Taxonomy" id="1160705"/>
    <lineage>
        <taxon>Bacteria</taxon>
        <taxon>Bacillati</taxon>
        <taxon>Actinomycetota</taxon>
        <taxon>Actinomycetes</taxon>
        <taxon>Kitasatosporales</taxon>
        <taxon>Streptomycetaceae</taxon>
        <taxon>Streptomyces</taxon>
    </lineage>
</organism>
<accession>L8PKE2</accession>
<dbReference type="EMBL" id="AMLP01000067">
    <property type="protein sequence ID" value="ELS56925.1"/>
    <property type="molecule type" value="Genomic_DNA"/>
</dbReference>
<gene>
    <name evidence="2" type="ORF">STVIR_2093</name>
</gene>
<proteinExistence type="predicted"/>
<protein>
    <submittedName>
        <fullName evidence="2">Uncharacterized protein</fullName>
    </submittedName>
</protein>
<dbReference type="AlphaFoldDB" id="L8PKE2"/>
<evidence type="ECO:0000256" key="1">
    <source>
        <dbReference type="SAM" id="Phobius"/>
    </source>
</evidence>
<evidence type="ECO:0000313" key="2">
    <source>
        <dbReference type="EMBL" id="ELS56925.1"/>
    </source>
</evidence>
<keyword evidence="1" id="KW-1133">Transmembrane helix</keyword>
<evidence type="ECO:0000313" key="3">
    <source>
        <dbReference type="Proteomes" id="UP000011205"/>
    </source>
</evidence>
<feature type="transmembrane region" description="Helical" evidence="1">
    <location>
        <begin position="67"/>
        <end position="88"/>
    </location>
</feature>